<reference evidence="2 3" key="1">
    <citation type="submission" date="2024-11" db="EMBL/GenBank/DDBJ databases">
        <title>Chromosome-level genome assembly of the freshwater bivalve Anodonta woodiana.</title>
        <authorList>
            <person name="Chen X."/>
        </authorList>
    </citation>
    <scope>NUCLEOTIDE SEQUENCE [LARGE SCALE GENOMIC DNA]</scope>
    <source>
        <strain evidence="2">MN2024</strain>
        <tissue evidence="2">Gills</tissue>
    </source>
</reference>
<keyword evidence="1" id="KW-1133">Transmembrane helix</keyword>
<dbReference type="Proteomes" id="UP001634394">
    <property type="component" value="Unassembled WGS sequence"/>
</dbReference>
<evidence type="ECO:0000313" key="3">
    <source>
        <dbReference type="Proteomes" id="UP001634394"/>
    </source>
</evidence>
<dbReference type="AlphaFoldDB" id="A0ABD3X0J6"/>
<feature type="transmembrane region" description="Helical" evidence="1">
    <location>
        <begin position="194"/>
        <end position="214"/>
    </location>
</feature>
<name>A0ABD3X0J6_SINWO</name>
<feature type="transmembrane region" description="Helical" evidence="1">
    <location>
        <begin position="259"/>
        <end position="279"/>
    </location>
</feature>
<feature type="transmembrane region" description="Helical" evidence="1">
    <location>
        <begin position="153"/>
        <end position="173"/>
    </location>
</feature>
<dbReference type="EMBL" id="JBJQND010000004">
    <property type="protein sequence ID" value="KAL3878353.1"/>
    <property type="molecule type" value="Genomic_DNA"/>
</dbReference>
<accession>A0ABD3X0J6</accession>
<keyword evidence="1" id="KW-0472">Membrane</keyword>
<feature type="transmembrane region" description="Helical" evidence="1">
    <location>
        <begin position="20"/>
        <end position="43"/>
    </location>
</feature>
<feature type="transmembrane region" description="Helical" evidence="1">
    <location>
        <begin position="89"/>
        <end position="109"/>
    </location>
</feature>
<comment type="caution">
    <text evidence="2">The sequence shown here is derived from an EMBL/GenBank/DDBJ whole genome shotgun (WGS) entry which is preliminary data.</text>
</comment>
<keyword evidence="1" id="KW-0812">Transmembrane</keyword>
<protein>
    <submittedName>
        <fullName evidence="2">Uncharacterized protein</fullName>
    </submittedName>
</protein>
<proteinExistence type="predicted"/>
<evidence type="ECO:0000313" key="2">
    <source>
        <dbReference type="EMBL" id="KAL3878353.1"/>
    </source>
</evidence>
<keyword evidence="3" id="KW-1185">Reference proteome</keyword>
<feature type="transmembrane region" description="Helical" evidence="1">
    <location>
        <begin position="55"/>
        <end position="77"/>
    </location>
</feature>
<evidence type="ECO:0000256" key="1">
    <source>
        <dbReference type="SAM" id="Phobius"/>
    </source>
</evidence>
<gene>
    <name evidence="2" type="ORF">ACJMK2_030715</name>
</gene>
<sequence length="341" mass="39153">MESVNTTLEFIREYTVVAQAFVWNHTVEIGAISYALLPIVPSFWGRSVWLKSKMFIMLVISGLPTVICPQTFLSFIYKTSFIMDETHIYLMRWIGILVITQVLSCWLLSKSSDSTTETSQLWAITVESGCDVLVKLFMYTHQPKKSLKFDNKMFSSLMLNAMMMFLVSLFFALRSTDWGGYAEQLSRRNMHIRLDSLLLFVFGVICFVSPSLFLNCQTDAEATDDFHLYLCRIVGAYLLYKAILSARSVNFLRDSDKDAVIFSHLIGYLMLITVFAVGQIKNWETKSIKSAALKSVDEIFLVFNTVFAMSMDIPKYLTKILIPRVLQVPQDLQRIVKIKRF</sequence>
<organism evidence="2 3">
    <name type="scientific">Sinanodonta woodiana</name>
    <name type="common">Chinese pond mussel</name>
    <name type="synonym">Anodonta woodiana</name>
    <dbReference type="NCBI Taxonomy" id="1069815"/>
    <lineage>
        <taxon>Eukaryota</taxon>
        <taxon>Metazoa</taxon>
        <taxon>Spiralia</taxon>
        <taxon>Lophotrochozoa</taxon>
        <taxon>Mollusca</taxon>
        <taxon>Bivalvia</taxon>
        <taxon>Autobranchia</taxon>
        <taxon>Heteroconchia</taxon>
        <taxon>Palaeoheterodonta</taxon>
        <taxon>Unionida</taxon>
        <taxon>Unionoidea</taxon>
        <taxon>Unionidae</taxon>
        <taxon>Unioninae</taxon>
        <taxon>Sinanodonta</taxon>
    </lineage>
</organism>